<feature type="non-terminal residue" evidence="2">
    <location>
        <position position="317"/>
    </location>
</feature>
<dbReference type="CDD" id="cd09618">
    <property type="entry name" value="CBM9_like_2"/>
    <property type="match status" value="1"/>
</dbReference>
<sequence>RPEEGALATEKTEVRICRDEKALYIGVRCFDSQPDKIRAGVMQRDAPVKGDDYFFVLLDPFKRGREGYYFRTNPNGAKGEALINSDMRRPNMDWDTIWEVRSQRDELGWTAEFAIPFRSIPFDPDSDEWRIDFGRWLARSQERSRWVGISRNRQWFSLEEAGRIDGLLGVESGKGIDFKPYVASKWSSEDSSDDYEFDTGFDLFYRMTPSLTATLTYNTDFAETEVDQRKVNLTRFPLFFPEKRDFFLEGSEHFSFGGLSTSPLAFHSRTIGLSTEGKKIDVVGGAKITGRHGPLGIGMLGMRLDDYGDLKADDVFV</sequence>
<proteinExistence type="predicted"/>
<protein>
    <recommendedName>
        <fullName evidence="1">DUF5916 domain-containing protein</fullName>
    </recommendedName>
</protein>
<dbReference type="Gene3D" id="2.60.40.1190">
    <property type="match status" value="1"/>
</dbReference>
<name>A0A382RTY8_9ZZZZ</name>
<dbReference type="InterPro" id="IPR045670">
    <property type="entry name" value="DUF5916"/>
</dbReference>
<reference evidence="2" key="1">
    <citation type="submission" date="2018-05" db="EMBL/GenBank/DDBJ databases">
        <authorList>
            <person name="Lanie J.A."/>
            <person name="Ng W.-L."/>
            <person name="Kazmierczak K.M."/>
            <person name="Andrzejewski T.M."/>
            <person name="Davidsen T.M."/>
            <person name="Wayne K.J."/>
            <person name="Tettelin H."/>
            <person name="Glass J.I."/>
            <person name="Rusch D."/>
            <person name="Podicherti R."/>
            <person name="Tsui H.-C.T."/>
            <person name="Winkler M.E."/>
        </authorList>
    </citation>
    <scope>NUCLEOTIDE SEQUENCE</scope>
</reference>
<dbReference type="AlphaFoldDB" id="A0A382RTY8"/>
<dbReference type="Pfam" id="PF19313">
    <property type="entry name" value="DUF5916"/>
    <property type="match status" value="1"/>
</dbReference>
<dbReference type="SUPFAM" id="SSF49344">
    <property type="entry name" value="CBD9-like"/>
    <property type="match status" value="1"/>
</dbReference>
<feature type="domain" description="DUF5916" evidence="1">
    <location>
        <begin position="177"/>
        <end position="278"/>
    </location>
</feature>
<accession>A0A382RTY8</accession>
<evidence type="ECO:0000313" key="2">
    <source>
        <dbReference type="EMBL" id="SVD01144.1"/>
    </source>
</evidence>
<gene>
    <name evidence="2" type="ORF">METZ01_LOCUS353998</name>
</gene>
<evidence type="ECO:0000259" key="1">
    <source>
        <dbReference type="Pfam" id="PF19313"/>
    </source>
</evidence>
<feature type="non-terminal residue" evidence="2">
    <location>
        <position position="1"/>
    </location>
</feature>
<organism evidence="2">
    <name type="scientific">marine metagenome</name>
    <dbReference type="NCBI Taxonomy" id="408172"/>
    <lineage>
        <taxon>unclassified sequences</taxon>
        <taxon>metagenomes</taxon>
        <taxon>ecological metagenomes</taxon>
    </lineage>
</organism>
<dbReference type="EMBL" id="UINC01124179">
    <property type="protein sequence ID" value="SVD01144.1"/>
    <property type="molecule type" value="Genomic_DNA"/>
</dbReference>